<dbReference type="EMBL" id="LAZR01006448">
    <property type="protein sequence ID" value="KKM92044.1"/>
    <property type="molecule type" value="Genomic_DNA"/>
</dbReference>
<evidence type="ECO:0000313" key="1">
    <source>
        <dbReference type="EMBL" id="KKM92044.1"/>
    </source>
</evidence>
<organism evidence="1">
    <name type="scientific">marine sediment metagenome</name>
    <dbReference type="NCBI Taxonomy" id="412755"/>
    <lineage>
        <taxon>unclassified sequences</taxon>
        <taxon>metagenomes</taxon>
        <taxon>ecological metagenomes</taxon>
    </lineage>
</organism>
<name>A0A0F9LAY8_9ZZZZ</name>
<gene>
    <name evidence="1" type="ORF">LCGC14_1222320</name>
</gene>
<sequence>MKKVLDKALEKKCEGIIDKAKDSAEAASTIVEVLRSFQDAGGMKVCQNVTTTDLAYKELK</sequence>
<proteinExistence type="predicted"/>
<accession>A0A0F9LAY8</accession>
<dbReference type="AlphaFoldDB" id="A0A0F9LAY8"/>
<reference evidence="1" key="1">
    <citation type="journal article" date="2015" name="Nature">
        <title>Complex archaea that bridge the gap between prokaryotes and eukaryotes.</title>
        <authorList>
            <person name="Spang A."/>
            <person name="Saw J.H."/>
            <person name="Jorgensen S.L."/>
            <person name="Zaremba-Niedzwiedzka K."/>
            <person name="Martijn J."/>
            <person name="Lind A.E."/>
            <person name="van Eijk R."/>
            <person name="Schleper C."/>
            <person name="Guy L."/>
            <person name="Ettema T.J."/>
        </authorList>
    </citation>
    <scope>NUCLEOTIDE SEQUENCE</scope>
</reference>
<comment type="caution">
    <text evidence="1">The sequence shown here is derived from an EMBL/GenBank/DDBJ whole genome shotgun (WGS) entry which is preliminary data.</text>
</comment>
<protein>
    <submittedName>
        <fullName evidence="1">Uncharacterized protein</fullName>
    </submittedName>
</protein>